<evidence type="ECO:0000313" key="1">
    <source>
        <dbReference type="EMBL" id="GGE28324.1"/>
    </source>
</evidence>
<reference evidence="1" key="2">
    <citation type="submission" date="2020-09" db="EMBL/GenBank/DDBJ databases">
        <authorList>
            <person name="Sun Q."/>
            <person name="Zhou Y."/>
        </authorList>
    </citation>
    <scope>NUCLEOTIDE SEQUENCE</scope>
    <source>
        <strain evidence="1">CGMCC 1.15179</strain>
    </source>
</reference>
<protein>
    <submittedName>
        <fullName evidence="1">Uncharacterized protein</fullName>
    </submittedName>
</protein>
<dbReference type="EMBL" id="BMHQ01000016">
    <property type="protein sequence ID" value="GGE28324.1"/>
    <property type="molecule type" value="Genomic_DNA"/>
</dbReference>
<proteinExistence type="predicted"/>
<dbReference type="RefSeq" id="WP_188648986.1">
    <property type="nucleotide sequence ID" value="NZ_BMHQ01000016.1"/>
</dbReference>
<keyword evidence="2" id="KW-1185">Reference proteome</keyword>
<organism evidence="1 2">
    <name type="scientific">Marinithermofilum abyssi</name>
    <dbReference type="NCBI Taxonomy" id="1571185"/>
    <lineage>
        <taxon>Bacteria</taxon>
        <taxon>Bacillati</taxon>
        <taxon>Bacillota</taxon>
        <taxon>Bacilli</taxon>
        <taxon>Bacillales</taxon>
        <taxon>Thermoactinomycetaceae</taxon>
        <taxon>Marinithermofilum</taxon>
    </lineage>
</organism>
<reference evidence="1" key="1">
    <citation type="journal article" date="2014" name="Int. J. Syst. Evol. Microbiol.">
        <title>Complete genome sequence of Corynebacterium casei LMG S-19264T (=DSM 44701T), isolated from a smear-ripened cheese.</title>
        <authorList>
            <consortium name="US DOE Joint Genome Institute (JGI-PGF)"/>
            <person name="Walter F."/>
            <person name="Albersmeier A."/>
            <person name="Kalinowski J."/>
            <person name="Ruckert C."/>
        </authorList>
    </citation>
    <scope>NUCLEOTIDE SEQUENCE</scope>
    <source>
        <strain evidence="1">CGMCC 1.15179</strain>
    </source>
</reference>
<evidence type="ECO:0000313" key="2">
    <source>
        <dbReference type="Proteomes" id="UP000625210"/>
    </source>
</evidence>
<dbReference type="AlphaFoldDB" id="A0A8J2VE44"/>
<accession>A0A8J2VE44</accession>
<sequence length="86" mass="9769">MAHYQATFVIGGAHSRSRKPKKLKTGDYLTLRSAYGKKYQLQITQAFNYNNKRVYLTHQFGLIYADELLFNLPSGKTGVSQKARAV</sequence>
<comment type="caution">
    <text evidence="1">The sequence shown here is derived from an EMBL/GenBank/DDBJ whole genome shotgun (WGS) entry which is preliminary data.</text>
</comment>
<gene>
    <name evidence="1" type="ORF">GCM10011571_33030</name>
</gene>
<dbReference type="Proteomes" id="UP000625210">
    <property type="component" value="Unassembled WGS sequence"/>
</dbReference>
<name>A0A8J2VE44_9BACL</name>